<keyword evidence="2" id="KW-1185">Reference proteome</keyword>
<proteinExistence type="predicted"/>
<gene>
    <name evidence="1" type="ORF">AACH06_29080</name>
</gene>
<protein>
    <submittedName>
        <fullName evidence="1">Uncharacterized protein</fullName>
    </submittedName>
</protein>
<accession>A0ABU9C2H9</accession>
<sequence length="226" mass="24921">MLKFIKQRLFRASSLDGRQAVQAWAEAAGWVMRTLRDQDGFVIDSRGGELEGRIEWGPSQRHYLGGYELRMRGELPKLSGSAHAVVMPKALLEDVESELFNQFVGGVQTEIDEETPEEMRWLALSPKLSPALLGELKAHYGAVSNRTPWLAHWLQGPLGELLLQRATGPAEVAAPFALIVQRNRLTLRVALPEPDVATVQGAQALFEMALGQARVMADEPGGDEDL</sequence>
<reference evidence="1 2" key="1">
    <citation type="submission" date="2024-04" db="EMBL/GenBank/DDBJ databases">
        <title>Novel species of the genus Ideonella isolated from streams.</title>
        <authorList>
            <person name="Lu H."/>
        </authorList>
    </citation>
    <scope>NUCLEOTIDE SEQUENCE [LARGE SCALE GENOMIC DNA]</scope>
    <source>
        <strain evidence="1 2">DXS29W</strain>
    </source>
</reference>
<name>A0ABU9C2H9_9BURK</name>
<organism evidence="1 2">
    <name type="scientific">Ideonella lacteola</name>
    <dbReference type="NCBI Taxonomy" id="2984193"/>
    <lineage>
        <taxon>Bacteria</taxon>
        <taxon>Pseudomonadati</taxon>
        <taxon>Pseudomonadota</taxon>
        <taxon>Betaproteobacteria</taxon>
        <taxon>Burkholderiales</taxon>
        <taxon>Sphaerotilaceae</taxon>
        <taxon>Ideonella</taxon>
    </lineage>
</organism>
<comment type="caution">
    <text evidence="1">The sequence shown here is derived from an EMBL/GenBank/DDBJ whole genome shotgun (WGS) entry which is preliminary data.</text>
</comment>
<dbReference type="RefSeq" id="WP_341429322.1">
    <property type="nucleotide sequence ID" value="NZ_JBBUTG010000039.1"/>
</dbReference>
<evidence type="ECO:0000313" key="2">
    <source>
        <dbReference type="Proteomes" id="UP001371218"/>
    </source>
</evidence>
<dbReference type="EMBL" id="JBBUTG010000039">
    <property type="protein sequence ID" value="MEK8034888.1"/>
    <property type="molecule type" value="Genomic_DNA"/>
</dbReference>
<evidence type="ECO:0000313" key="1">
    <source>
        <dbReference type="EMBL" id="MEK8034888.1"/>
    </source>
</evidence>
<dbReference type="Proteomes" id="UP001371218">
    <property type="component" value="Unassembled WGS sequence"/>
</dbReference>